<dbReference type="Proteomes" id="UP000318081">
    <property type="component" value="Chromosome"/>
</dbReference>
<proteinExistence type="predicted"/>
<name>A0ABX5XHY9_9BACT</name>
<dbReference type="EMBL" id="CP036432">
    <property type="protein sequence ID" value="QDV81603.1"/>
    <property type="molecule type" value="Genomic_DNA"/>
</dbReference>
<feature type="region of interest" description="Disordered" evidence="1">
    <location>
        <begin position="1"/>
        <end position="54"/>
    </location>
</feature>
<feature type="compositionally biased region" description="Basic and acidic residues" evidence="1">
    <location>
        <begin position="45"/>
        <end position="54"/>
    </location>
</feature>
<sequence length="54" mass="6057">MGQRELKRQENRGQENPRREKKKRREPDAAKSGSMEIPGCGGESVDIKSDPSSD</sequence>
<organism evidence="2 3">
    <name type="scientific">Stieleria magnilauensis</name>
    <dbReference type="NCBI Taxonomy" id="2527963"/>
    <lineage>
        <taxon>Bacteria</taxon>
        <taxon>Pseudomonadati</taxon>
        <taxon>Planctomycetota</taxon>
        <taxon>Planctomycetia</taxon>
        <taxon>Pirellulales</taxon>
        <taxon>Pirellulaceae</taxon>
        <taxon>Stieleria</taxon>
    </lineage>
</organism>
<keyword evidence="3" id="KW-1185">Reference proteome</keyword>
<reference evidence="2 3" key="1">
    <citation type="submission" date="2019-02" db="EMBL/GenBank/DDBJ databases">
        <title>Deep-cultivation of Planctomycetes and their phenomic and genomic characterization uncovers novel biology.</title>
        <authorList>
            <person name="Wiegand S."/>
            <person name="Jogler M."/>
            <person name="Boedeker C."/>
            <person name="Pinto D."/>
            <person name="Vollmers J."/>
            <person name="Rivas-Marin E."/>
            <person name="Kohn T."/>
            <person name="Peeters S.H."/>
            <person name="Heuer A."/>
            <person name="Rast P."/>
            <person name="Oberbeckmann S."/>
            <person name="Bunk B."/>
            <person name="Jeske O."/>
            <person name="Meyerdierks A."/>
            <person name="Storesund J.E."/>
            <person name="Kallscheuer N."/>
            <person name="Luecker S."/>
            <person name="Lage O.M."/>
            <person name="Pohl T."/>
            <person name="Merkel B.J."/>
            <person name="Hornburger P."/>
            <person name="Mueller R.-W."/>
            <person name="Bruemmer F."/>
            <person name="Labrenz M."/>
            <person name="Spormann A.M."/>
            <person name="Op den Camp H."/>
            <person name="Overmann J."/>
            <person name="Amann R."/>
            <person name="Jetten M.S.M."/>
            <person name="Mascher T."/>
            <person name="Medema M.H."/>
            <person name="Devos D.P."/>
            <person name="Kaster A.-K."/>
            <person name="Ovreas L."/>
            <person name="Rohde M."/>
            <person name="Galperin M.Y."/>
            <person name="Jogler C."/>
        </authorList>
    </citation>
    <scope>NUCLEOTIDE SEQUENCE [LARGE SCALE GENOMIC DNA]</scope>
    <source>
        <strain evidence="2 3">TBK1r</strain>
    </source>
</reference>
<evidence type="ECO:0000313" key="3">
    <source>
        <dbReference type="Proteomes" id="UP000318081"/>
    </source>
</evidence>
<feature type="compositionally biased region" description="Basic and acidic residues" evidence="1">
    <location>
        <begin position="1"/>
        <end position="18"/>
    </location>
</feature>
<gene>
    <name evidence="2" type="ORF">TBK1r_05220</name>
</gene>
<evidence type="ECO:0000256" key="1">
    <source>
        <dbReference type="SAM" id="MobiDB-lite"/>
    </source>
</evidence>
<evidence type="ECO:0000313" key="2">
    <source>
        <dbReference type="EMBL" id="QDV81603.1"/>
    </source>
</evidence>
<protein>
    <submittedName>
        <fullName evidence="2">Uncharacterized protein</fullName>
    </submittedName>
</protein>
<accession>A0ABX5XHY9</accession>